<protein>
    <submittedName>
        <fullName evidence="2">(northern house mosquito) hypothetical protein</fullName>
    </submittedName>
</protein>
<name>A0A8D8CKD7_CULPI</name>
<organism evidence="2">
    <name type="scientific">Culex pipiens</name>
    <name type="common">House mosquito</name>
    <dbReference type="NCBI Taxonomy" id="7175"/>
    <lineage>
        <taxon>Eukaryota</taxon>
        <taxon>Metazoa</taxon>
        <taxon>Ecdysozoa</taxon>
        <taxon>Arthropoda</taxon>
        <taxon>Hexapoda</taxon>
        <taxon>Insecta</taxon>
        <taxon>Pterygota</taxon>
        <taxon>Neoptera</taxon>
        <taxon>Endopterygota</taxon>
        <taxon>Diptera</taxon>
        <taxon>Nematocera</taxon>
        <taxon>Culicoidea</taxon>
        <taxon>Culicidae</taxon>
        <taxon>Culicinae</taxon>
        <taxon>Culicini</taxon>
        <taxon>Culex</taxon>
        <taxon>Culex</taxon>
    </lineage>
</organism>
<feature type="region of interest" description="Disordered" evidence="1">
    <location>
        <begin position="1"/>
        <end position="27"/>
    </location>
</feature>
<dbReference type="AlphaFoldDB" id="A0A8D8CKD7"/>
<reference evidence="2" key="1">
    <citation type="submission" date="2021-05" db="EMBL/GenBank/DDBJ databases">
        <authorList>
            <person name="Alioto T."/>
            <person name="Alioto T."/>
            <person name="Gomez Garrido J."/>
        </authorList>
    </citation>
    <scope>NUCLEOTIDE SEQUENCE</scope>
</reference>
<accession>A0A8D8CKD7</accession>
<dbReference type="EMBL" id="HBUE01125711">
    <property type="protein sequence ID" value="CAG6494658.1"/>
    <property type="molecule type" value="Transcribed_RNA"/>
</dbReference>
<sequence length="115" mass="13145">MALPWNDDSPQVPSERRVGRSSRSRANGTFQELALPSSAFRNCHAGRSPPCRYHLYDEPRNRIDGLLSRCKCLWNGRWTNASNSNSTGAGSPRVEHSFEHRFCRELVPMLVMRRS</sequence>
<evidence type="ECO:0000256" key="1">
    <source>
        <dbReference type="SAM" id="MobiDB-lite"/>
    </source>
</evidence>
<evidence type="ECO:0000313" key="2">
    <source>
        <dbReference type="EMBL" id="CAG6494658.1"/>
    </source>
</evidence>
<proteinExistence type="predicted"/>